<sequence length="173" mass="19958">MTNLWKDPYVSYLGRSNQLKPDMGQVKWSVYALSGPWKNLITFLEGCSFEVITDCITIKSLLNMKTPKRHILRWQIAIQELRGNMTIVNKDGNIHKIADGLSGWPLPNTIDNPDYVPEEVSPQIPIEGISFANLDTTFFEEIRKSYTQDKHFCILFQLLKKDSRDNFLIHALD</sequence>
<reference evidence="1" key="1">
    <citation type="submission" date="2021-03" db="EMBL/GenBank/DDBJ databases">
        <title>Draft genome sequence of rust myrtle Austropuccinia psidii MF-1, a brazilian biotype.</title>
        <authorList>
            <person name="Quecine M.C."/>
            <person name="Pachon D.M.R."/>
            <person name="Bonatelli M.L."/>
            <person name="Correr F.H."/>
            <person name="Franceschini L.M."/>
            <person name="Leite T.F."/>
            <person name="Margarido G.R.A."/>
            <person name="Almeida C.A."/>
            <person name="Ferrarezi J.A."/>
            <person name="Labate C.A."/>
        </authorList>
    </citation>
    <scope>NUCLEOTIDE SEQUENCE</scope>
    <source>
        <strain evidence="1">MF-1</strain>
    </source>
</reference>
<comment type="caution">
    <text evidence="1">The sequence shown here is derived from an EMBL/GenBank/DDBJ whole genome shotgun (WGS) entry which is preliminary data.</text>
</comment>
<evidence type="ECO:0000313" key="2">
    <source>
        <dbReference type="Proteomes" id="UP000765509"/>
    </source>
</evidence>
<gene>
    <name evidence="1" type="ORF">O181_002878</name>
</gene>
<accession>A0A9Q3GD15</accession>
<dbReference type="EMBL" id="AVOT02000495">
    <property type="protein sequence ID" value="MBW0463163.1"/>
    <property type="molecule type" value="Genomic_DNA"/>
</dbReference>
<organism evidence="1 2">
    <name type="scientific">Austropuccinia psidii MF-1</name>
    <dbReference type="NCBI Taxonomy" id="1389203"/>
    <lineage>
        <taxon>Eukaryota</taxon>
        <taxon>Fungi</taxon>
        <taxon>Dikarya</taxon>
        <taxon>Basidiomycota</taxon>
        <taxon>Pucciniomycotina</taxon>
        <taxon>Pucciniomycetes</taxon>
        <taxon>Pucciniales</taxon>
        <taxon>Sphaerophragmiaceae</taxon>
        <taxon>Austropuccinia</taxon>
    </lineage>
</organism>
<protein>
    <recommendedName>
        <fullName evidence="3">Reverse transcriptase RNase H-like domain-containing protein</fullName>
    </recommendedName>
</protein>
<dbReference type="AlphaFoldDB" id="A0A9Q3GD15"/>
<proteinExistence type="predicted"/>
<keyword evidence="2" id="KW-1185">Reference proteome</keyword>
<name>A0A9Q3GD15_9BASI</name>
<evidence type="ECO:0000313" key="1">
    <source>
        <dbReference type="EMBL" id="MBW0463163.1"/>
    </source>
</evidence>
<evidence type="ECO:0008006" key="3">
    <source>
        <dbReference type="Google" id="ProtNLM"/>
    </source>
</evidence>
<dbReference type="Proteomes" id="UP000765509">
    <property type="component" value="Unassembled WGS sequence"/>
</dbReference>